<dbReference type="eggNOG" id="COG1247">
    <property type="taxonomic scope" value="Bacteria"/>
</dbReference>
<dbReference type="GO" id="GO:0016747">
    <property type="term" value="F:acyltransferase activity, transferring groups other than amino-acyl groups"/>
    <property type="evidence" value="ECO:0007669"/>
    <property type="project" value="InterPro"/>
</dbReference>
<protein>
    <submittedName>
        <fullName evidence="2">Acetyltransferase</fullName>
    </submittedName>
</protein>
<name>D5UGY8_CELFN</name>
<dbReference type="RefSeq" id="WP_013115525.1">
    <property type="nucleotide sequence ID" value="NC_014151.1"/>
</dbReference>
<organism evidence="2 3">
    <name type="scientific">Cellulomonas flavigena (strain ATCC 482 / DSM 20109 / BCRC 11376 / JCM 18109 / NBRC 3775 / NCIMB 8073 / NRS 134)</name>
    <dbReference type="NCBI Taxonomy" id="446466"/>
    <lineage>
        <taxon>Bacteria</taxon>
        <taxon>Bacillati</taxon>
        <taxon>Actinomycetota</taxon>
        <taxon>Actinomycetes</taxon>
        <taxon>Micrococcales</taxon>
        <taxon>Cellulomonadaceae</taxon>
        <taxon>Cellulomonas</taxon>
    </lineage>
</organism>
<dbReference type="STRING" id="446466.Cfla_0272"/>
<dbReference type="KEGG" id="cfl:Cfla_0272"/>
<dbReference type="OrthoDB" id="3239945at2"/>
<dbReference type="Proteomes" id="UP000000849">
    <property type="component" value="Chromosome"/>
</dbReference>
<proteinExistence type="predicted"/>
<reference evidence="2 3" key="1">
    <citation type="journal article" date="2010" name="Stand. Genomic Sci.">
        <title>Complete genome sequence of Cellulomonas flavigena type strain (134).</title>
        <authorList>
            <person name="Abt B."/>
            <person name="Foster B."/>
            <person name="Lapidus A."/>
            <person name="Clum A."/>
            <person name="Sun H."/>
            <person name="Pukall R."/>
            <person name="Lucas S."/>
            <person name="Glavina Del Rio T."/>
            <person name="Nolan M."/>
            <person name="Tice H."/>
            <person name="Cheng J.F."/>
            <person name="Pitluck S."/>
            <person name="Liolios K."/>
            <person name="Ivanova N."/>
            <person name="Mavromatis K."/>
            <person name="Ovchinnikova G."/>
            <person name="Pati A."/>
            <person name="Goodwin L."/>
            <person name="Chen A."/>
            <person name="Palaniappan K."/>
            <person name="Land M."/>
            <person name="Hauser L."/>
            <person name="Chang Y.J."/>
            <person name="Jeffries C.D."/>
            <person name="Rohde M."/>
            <person name="Goker M."/>
            <person name="Woyke T."/>
            <person name="Bristow J."/>
            <person name="Eisen J.A."/>
            <person name="Markowitz V."/>
            <person name="Hugenholtz P."/>
            <person name="Kyrpides N.C."/>
            <person name="Klenk H.P."/>
        </authorList>
    </citation>
    <scope>NUCLEOTIDE SEQUENCE [LARGE SCALE GENOMIC DNA]</scope>
    <source>
        <strain evidence="3">ATCC 482 / DSM 20109 / BCRC 11376 / JCM 18109 / NBRC 3775 / NCIMB 8073 / NRS 134</strain>
    </source>
</reference>
<keyword evidence="3" id="KW-1185">Reference proteome</keyword>
<feature type="domain" description="N-acetyltransferase" evidence="1">
    <location>
        <begin position="14"/>
        <end position="198"/>
    </location>
</feature>
<accession>D5UGY8</accession>
<evidence type="ECO:0000259" key="1">
    <source>
        <dbReference type="PROSITE" id="PS51186"/>
    </source>
</evidence>
<dbReference type="Gene3D" id="3.40.630.30">
    <property type="match status" value="1"/>
</dbReference>
<dbReference type="AlphaFoldDB" id="D5UGY8"/>
<evidence type="ECO:0000313" key="3">
    <source>
        <dbReference type="Proteomes" id="UP000000849"/>
    </source>
</evidence>
<gene>
    <name evidence="2" type="ordered locus">Cfla_0272</name>
</gene>
<dbReference type="InterPro" id="IPR000182">
    <property type="entry name" value="GNAT_dom"/>
</dbReference>
<dbReference type="InterPro" id="IPR016181">
    <property type="entry name" value="Acyl_CoA_acyltransferase"/>
</dbReference>
<evidence type="ECO:0000313" key="2">
    <source>
        <dbReference type="EMBL" id="ADG73191.1"/>
    </source>
</evidence>
<dbReference type="SUPFAM" id="SSF55729">
    <property type="entry name" value="Acyl-CoA N-acyltransferases (Nat)"/>
    <property type="match status" value="1"/>
</dbReference>
<dbReference type="EMBL" id="CP001964">
    <property type="protein sequence ID" value="ADG73191.1"/>
    <property type="molecule type" value="Genomic_DNA"/>
</dbReference>
<dbReference type="HOGENOM" id="CLU_105867_0_0_11"/>
<sequence>MGESRLTVDGHPVVALGPGTWDLFAGLAERHNGVWGGCWCTYFHLYPDPQEERREIGHRELKRRLVMAGRAHAALVLDGDEAVAWAQYGTVAEVPNIHHRKQWEAETTQRPDFRITCLFVDRRYRRAGMAAVAVRGALALIAQAGGGLVESYPHDLPPGKKPSSSFLYNATRTMYERLGFTYQRPKGVGNCVMTLQVPAA</sequence>
<dbReference type="PROSITE" id="PS51186">
    <property type="entry name" value="GNAT"/>
    <property type="match status" value="1"/>
</dbReference>
<keyword evidence="2" id="KW-0808">Transferase</keyword>